<dbReference type="Proteomes" id="UP000002313">
    <property type="component" value="Chromosome III"/>
</dbReference>
<dbReference type="AlphaFoldDB" id="E0S676"/>
<evidence type="ECO:0000313" key="1">
    <source>
        <dbReference type="EMBL" id="ADM11211.1"/>
    </source>
</evidence>
<dbReference type="GeneID" id="9698950"/>
<name>E0S676_ENCIT</name>
<dbReference type="KEGG" id="ein:Eint_030670"/>
<reference evidence="1 2" key="1">
    <citation type="journal article" date="2010" name="Nat. Commun.">
        <title>The complete sequence of the smallest known nuclear genome from the microsporidian Encephalitozoon intestinalis.</title>
        <authorList>
            <person name="Corradi N."/>
            <person name="Pombert J.-F."/>
            <person name="Farinelli L."/>
            <person name="Didier E.S."/>
            <person name="Keeling P.J."/>
        </authorList>
    </citation>
    <scope>NUCLEOTIDE SEQUENCE [LARGE SCALE GENOMIC DNA]</scope>
    <source>
        <strain evidence="1 2">ATCC 50506</strain>
    </source>
</reference>
<gene>
    <name evidence="1" type="ORF">Eint_030670</name>
</gene>
<proteinExistence type="predicted"/>
<dbReference type="HOGENOM" id="CLU_276236_0_0_1"/>
<dbReference type="RefSeq" id="XP_003072571.1">
    <property type="nucleotide sequence ID" value="XM_003072525.1"/>
</dbReference>
<dbReference type="VEuPathDB" id="MicrosporidiaDB:Eint_030670"/>
<reference evidence="1 2" key="2">
    <citation type="journal article" date="2012" name="Proc. Natl. Acad. Sci. U.S.A.">
        <title>Gain and loss of multiple functionally related, horizontally transferred genes in the reduced genomes of two microsporidian parasites.</title>
        <authorList>
            <person name="Pombert J.-F."/>
            <person name="Selman M."/>
            <person name="Burki F."/>
            <person name="Bardell F.T."/>
            <person name="Farinelli L."/>
            <person name="Solter L.F."/>
            <person name="Whitman D.W."/>
            <person name="Weiss L.M."/>
            <person name="Corradi N."/>
            <person name="Keeling P.J."/>
        </authorList>
    </citation>
    <scope>NUCLEOTIDE SEQUENCE [LARGE SCALE GENOMIC DNA]</scope>
    <source>
        <strain evidence="1 2">ATCC 50506</strain>
    </source>
</reference>
<organism evidence="1 2">
    <name type="scientific">Encephalitozoon intestinalis (strain ATCC 50506)</name>
    <name type="common">Microsporidian parasite</name>
    <name type="synonym">Septata intestinalis</name>
    <dbReference type="NCBI Taxonomy" id="876142"/>
    <lineage>
        <taxon>Eukaryota</taxon>
        <taxon>Fungi</taxon>
        <taxon>Fungi incertae sedis</taxon>
        <taxon>Microsporidia</taxon>
        <taxon>Unikaryonidae</taxon>
        <taxon>Encephalitozoon</taxon>
    </lineage>
</organism>
<evidence type="ECO:0000313" key="2">
    <source>
        <dbReference type="Proteomes" id="UP000002313"/>
    </source>
</evidence>
<keyword evidence="2" id="KW-1185">Reference proteome</keyword>
<dbReference type="EMBL" id="CP001944">
    <property type="protein sequence ID" value="ADM11211.1"/>
    <property type="molecule type" value="Genomic_DNA"/>
</dbReference>
<dbReference type="OrthoDB" id="2191583at2759"/>
<protein>
    <submittedName>
        <fullName evidence="1">Uncharacterized protein</fullName>
    </submittedName>
</protein>
<accession>E0S676</accession>
<sequence length="1116" mass="130148">MGVDLKRLSELFTVRFEKEYRTYGEYFGDIIHLSKDSGLEEMFCKYEKNILNEEDILGYITSSSPSNLKHFSRIYEYEKGFCKRTAVLLLKKRYEEEEYDKNAIFQCIRKLSHYLEFKFVKDICDDECLAFIIGEYARKHEFDESFLDEIANFLPSVFLGYTQLNGLLLDSFERSFEKVIRKSLEILWVVDCSNKRVARAISRSMEKKRIFEYLASNNLVGEDRLGEMMSVVGSVNAQMFLSDGVFGRLEEERAVKYLDGVSVEDVIEIGILGCECRRLYKILPRVFEKRKESFMKDGRIVNVLLLMVYYNSKIRFGDTLGLLGPSLEREFLEYREKEIRKIVVDVDKDSGEINEKEECSSDSLGFFSEGNEFRFVREGKAGKRDILEYLKEIWKEEGDFIKNVRRKLGFGCFLGNPSKPTFDQLLELPNYYFVESLKRYRNEFLDLLLEFHEIVVPTSRRRSLIGKKIISSGYKGLFIRYLIRRNKYFKVEVELSMWLKEMSPEYKIKYFCDYPMALIGRESQVLEGLGSNIYMLYPVVLELERRSVAQEVIDQIKKHMIGAGSFGKKKCEEASRLEEVKKIKEEESTKGRESRKESVLEKKANEWEEQTKRTRMEGKEKEENIYDDKYPIEKIDHVLFKKRIGFICNEINKRILNGNGLQRAGRVTSILVRDREMLERIQSILNGVNRFGKDLTNFVRFLAFFLSYCRMEVDMLDTTLKTLKRYISEEEDDSVLYFVFMKIRLEQVEKLVVEFKENSFGVIHKAMCDRIQGVKEGEARNMVEGCVTVSTNVVPGATKKKRGGGIGPDTVEIWDYKGQTERIQKIVMAFLSSGDESMQYLGLEGLKALGQRVDVEKFLDSKSDRVVETALSMAIERGITCDVNEKLMKILYRRGRLDSLGKMCLRAVNIDALEKEDVDRIYEMFFIDPKSYLEILPRILERGYELSEDIAVELTRLLGSSQCDEVLGNSMKALKNVEYTAEMAFEGILALENAKFTPKMFLVEKIWRSPSNLSTRGFLRLCVCVCNEENYAVLKGLLQILKKGGVHADIVEKWKKNKSLDRLMARIYPLCLKDKIYYRDILDSMKKDAEEWKFINEFYRDELEAARLVDKHLSES</sequence>